<dbReference type="InterPro" id="IPR027417">
    <property type="entry name" value="P-loop_NTPase"/>
</dbReference>
<dbReference type="OrthoDB" id="6500128at2759"/>
<organism evidence="1 2">
    <name type="scientific">Rhinocladiella mackenziei CBS 650.93</name>
    <dbReference type="NCBI Taxonomy" id="1442369"/>
    <lineage>
        <taxon>Eukaryota</taxon>
        <taxon>Fungi</taxon>
        <taxon>Dikarya</taxon>
        <taxon>Ascomycota</taxon>
        <taxon>Pezizomycotina</taxon>
        <taxon>Eurotiomycetes</taxon>
        <taxon>Chaetothyriomycetidae</taxon>
        <taxon>Chaetothyriales</taxon>
        <taxon>Herpotrichiellaceae</taxon>
        <taxon>Rhinocladiella</taxon>
    </lineage>
</organism>
<proteinExistence type="predicted"/>
<sequence length="177" mass="19627">MGEWLYSENGLRNMSDELPSISQSAVPVLRKRALFCNLEIKKPYGHPDPVPQLGVWPVTGLTKLSNLARESRNKTGRGGELQFAKALLRAPKTLLLDEAASALDFDSERTIQLVFDCAAIGRTTIAVSHRLSTIQNADRIYIFDRGTIVEVGCHAELMNRKGIPGAGQVAAIWKWRR</sequence>
<dbReference type="GO" id="GO:0005886">
    <property type="term" value="C:plasma membrane"/>
    <property type="evidence" value="ECO:0007669"/>
    <property type="project" value="TreeGrafter"/>
</dbReference>
<protein>
    <recommendedName>
        <fullName evidence="3">ABC transporter domain-containing protein</fullName>
    </recommendedName>
</protein>
<dbReference type="AlphaFoldDB" id="A0A0D2FQZ1"/>
<gene>
    <name evidence="1" type="ORF">Z518_05477</name>
</gene>
<dbReference type="Proteomes" id="UP000053617">
    <property type="component" value="Unassembled WGS sequence"/>
</dbReference>
<dbReference type="GeneID" id="25293548"/>
<dbReference type="PANTHER" id="PTHR24222:SF76">
    <property type="entry name" value="MYCOBACTIN IMPORT ATP-BINDING_PERMEASE PROTEIN IRTB"/>
    <property type="match status" value="1"/>
</dbReference>
<dbReference type="Gene3D" id="3.40.50.300">
    <property type="entry name" value="P-loop containing nucleotide triphosphate hydrolases"/>
    <property type="match status" value="1"/>
</dbReference>
<accession>A0A0D2FQZ1</accession>
<evidence type="ECO:0000313" key="2">
    <source>
        <dbReference type="Proteomes" id="UP000053617"/>
    </source>
</evidence>
<dbReference type="SUPFAM" id="SSF52540">
    <property type="entry name" value="P-loop containing nucleoside triphosphate hydrolases"/>
    <property type="match status" value="1"/>
</dbReference>
<dbReference type="EMBL" id="KN847478">
    <property type="protein sequence ID" value="KIX04607.1"/>
    <property type="molecule type" value="Genomic_DNA"/>
</dbReference>
<dbReference type="STRING" id="1442369.A0A0D2FQZ1"/>
<dbReference type="HOGENOM" id="CLU_1518668_0_0_1"/>
<evidence type="ECO:0008006" key="3">
    <source>
        <dbReference type="Google" id="ProtNLM"/>
    </source>
</evidence>
<dbReference type="GO" id="GO:0042626">
    <property type="term" value="F:ATPase-coupled transmembrane transporter activity"/>
    <property type="evidence" value="ECO:0007669"/>
    <property type="project" value="TreeGrafter"/>
</dbReference>
<dbReference type="RefSeq" id="XP_013271743.1">
    <property type="nucleotide sequence ID" value="XM_013416289.1"/>
</dbReference>
<dbReference type="PANTHER" id="PTHR24222">
    <property type="entry name" value="ABC TRANSPORTER B FAMILY"/>
    <property type="match status" value="1"/>
</dbReference>
<evidence type="ECO:0000313" key="1">
    <source>
        <dbReference type="EMBL" id="KIX04607.1"/>
    </source>
</evidence>
<dbReference type="InterPro" id="IPR039421">
    <property type="entry name" value="Type_1_exporter"/>
</dbReference>
<reference evidence="1 2" key="1">
    <citation type="submission" date="2015-01" db="EMBL/GenBank/DDBJ databases">
        <title>The Genome Sequence of Rhinocladiella mackenzie CBS 650.93.</title>
        <authorList>
            <consortium name="The Broad Institute Genomics Platform"/>
            <person name="Cuomo C."/>
            <person name="de Hoog S."/>
            <person name="Gorbushina A."/>
            <person name="Stielow B."/>
            <person name="Teixiera M."/>
            <person name="Abouelleil A."/>
            <person name="Chapman S.B."/>
            <person name="Priest M."/>
            <person name="Young S.K."/>
            <person name="Wortman J."/>
            <person name="Nusbaum C."/>
            <person name="Birren B."/>
        </authorList>
    </citation>
    <scope>NUCLEOTIDE SEQUENCE [LARGE SCALE GENOMIC DNA]</scope>
    <source>
        <strain evidence="1 2">CBS 650.93</strain>
    </source>
</reference>
<dbReference type="VEuPathDB" id="FungiDB:Z518_05477"/>
<name>A0A0D2FQZ1_9EURO</name>
<keyword evidence="2" id="KW-1185">Reference proteome</keyword>